<keyword evidence="9" id="KW-1185">Reference proteome</keyword>
<keyword evidence="2" id="KW-0805">Transcription regulation</keyword>
<dbReference type="RefSeq" id="WP_212958197.1">
    <property type="nucleotide sequence ID" value="NZ_BORQ01000005.1"/>
</dbReference>
<dbReference type="Gene3D" id="1.10.357.10">
    <property type="entry name" value="Tetracycline Repressor, domain 2"/>
    <property type="match status" value="1"/>
</dbReference>
<dbReference type="PROSITE" id="PS01081">
    <property type="entry name" value="HTH_TETR_1"/>
    <property type="match status" value="1"/>
</dbReference>
<evidence type="ECO:0000259" key="7">
    <source>
        <dbReference type="PROSITE" id="PS50977"/>
    </source>
</evidence>
<keyword evidence="1" id="KW-0678">Repressor</keyword>
<accession>A0A919XHN9</accession>
<dbReference type="InterPro" id="IPR009057">
    <property type="entry name" value="Homeodomain-like_sf"/>
</dbReference>
<dbReference type="InterPro" id="IPR050109">
    <property type="entry name" value="HTH-type_TetR-like_transc_reg"/>
</dbReference>
<keyword evidence="4" id="KW-0804">Transcription</keyword>
<dbReference type="PANTHER" id="PTHR30055">
    <property type="entry name" value="HTH-TYPE TRANSCRIPTIONAL REGULATOR RUTR"/>
    <property type="match status" value="1"/>
</dbReference>
<sequence>MEHSAHQAKTKRPPGRPKRQEHEEATSQFILKTASDLFMEYGYEPISLQQIAEACGITKAAIYYHFENKPQLFTAAVTTMMERARKTSEEIMQQELPLYDRLVMLAERKLRFPHGDFETILRKASDSLTKEQLESIRRSEESIHHVLTVSFTEAIQKEEVRPLHPLLMAHTLASMLMLGNREVATDINPSPQELARDIIELFWNGVGIEPNSRSGGAQ</sequence>
<name>A0A919XHN9_9BACL</name>
<protein>
    <submittedName>
        <fullName evidence="8">TetR family transcriptional regulator</fullName>
    </submittedName>
</protein>
<dbReference type="PRINTS" id="PR00455">
    <property type="entry name" value="HTHTETR"/>
</dbReference>
<dbReference type="SUPFAM" id="SSF46689">
    <property type="entry name" value="Homeodomain-like"/>
    <property type="match status" value="1"/>
</dbReference>
<feature type="region of interest" description="Disordered" evidence="6">
    <location>
        <begin position="1"/>
        <end position="25"/>
    </location>
</feature>
<feature type="domain" description="HTH tetR-type" evidence="7">
    <location>
        <begin position="24"/>
        <end position="84"/>
    </location>
</feature>
<feature type="compositionally biased region" description="Basic residues" evidence="6">
    <location>
        <begin position="1"/>
        <end position="17"/>
    </location>
</feature>
<evidence type="ECO:0000256" key="3">
    <source>
        <dbReference type="ARBA" id="ARBA00023125"/>
    </source>
</evidence>
<evidence type="ECO:0000313" key="9">
    <source>
        <dbReference type="Proteomes" id="UP000679779"/>
    </source>
</evidence>
<proteinExistence type="predicted"/>
<evidence type="ECO:0000256" key="4">
    <source>
        <dbReference type="ARBA" id="ARBA00023163"/>
    </source>
</evidence>
<dbReference type="InterPro" id="IPR001647">
    <property type="entry name" value="HTH_TetR"/>
</dbReference>
<evidence type="ECO:0000256" key="6">
    <source>
        <dbReference type="SAM" id="MobiDB-lite"/>
    </source>
</evidence>
<evidence type="ECO:0000256" key="1">
    <source>
        <dbReference type="ARBA" id="ARBA00022491"/>
    </source>
</evidence>
<dbReference type="PROSITE" id="PS50977">
    <property type="entry name" value="HTH_TETR_2"/>
    <property type="match status" value="1"/>
</dbReference>
<dbReference type="EMBL" id="BORQ01000005">
    <property type="protein sequence ID" value="GIO33051.1"/>
    <property type="molecule type" value="Genomic_DNA"/>
</dbReference>
<dbReference type="Pfam" id="PF00440">
    <property type="entry name" value="TetR_N"/>
    <property type="match status" value="1"/>
</dbReference>
<dbReference type="SUPFAM" id="SSF48498">
    <property type="entry name" value="Tetracyclin repressor-like, C-terminal domain"/>
    <property type="match status" value="1"/>
</dbReference>
<evidence type="ECO:0000256" key="5">
    <source>
        <dbReference type="PROSITE-ProRule" id="PRU00335"/>
    </source>
</evidence>
<dbReference type="AlphaFoldDB" id="A0A919XHN9"/>
<organism evidence="8 9">
    <name type="scientific">Paenibacillus albilobatus</name>
    <dbReference type="NCBI Taxonomy" id="2716884"/>
    <lineage>
        <taxon>Bacteria</taxon>
        <taxon>Bacillati</taxon>
        <taxon>Bacillota</taxon>
        <taxon>Bacilli</taxon>
        <taxon>Bacillales</taxon>
        <taxon>Paenibacillaceae</taxon>
        <taxon>Paenibacillus</taxon>
    </lineage>
</organism>
<keyword evidence="3 5" id="KW-0238">DNA-binding</keyword>
<dbReference type="InterPro" id="IPR023772">
    <property type="entry name" value="DNA-bd_HTH_TetR-type_CS"/>
</dbReference>
<comment type="caution">
    <text evidence="8">The sequence shown here is derived from an EMBL/GenBank/DDBJ whole genome shotgun (WGS) entry which is preliminary data.</text>
</comment>
<dbReference type="Gene3D" id="1.10.10.60">
    <property type="entry name" value="Homeodomain-like"/>
    <property type="match status" value="1"/>
</dbReference>
<evidence type="ECO:0000256" key="2">
    <source>
        <dbReference type="ARBA" id="ARBA00023015"/>
    </source>
</evidence>
<evidence type="ECO:0000313" key="8">
    <source>
        <dbReference type="EMBL" id="GIO33051.1"/>
    </source>
</evidence>
<feature type="DNA-binding region" description="H-T-H motif" evidence="5">
    <location>
        <begin position="47"/>
        <end position="66"/>
    </location>
</feature>
<dbReference type="PANTHER" id="PTHR30055:SF175">
    <property type="entry name" value="HTH-TYPE TRANSCRIPTIONAL REPRESSOR KSTR2"/>
    <property type="match status" value="1"/>
</dbReference>
<dbReference type="GO" id="GO:0003700">
    <property type="term" value="F:DNA-binding transcription factor activity"/>
    <property type="evidence" value="ECO:0007669"/>
    <property type="project" value="TreeGrafter"/>
</dbReference>
<gene>
    <name evidence="8" type="ORF">J2TS6_41920</name>
</gene>
<dbReference type="Proteomes" id="UP000679779">
    <property type="component" value="Unassembled WGS sequence"/>
</dbReference>
<reference evidence="8" key="1">
    <citation type="submission" date="2021-03" db="EMBL/GenBank/DDBJ databases">
        <title>Antimicrobial resistance genes in bacteria isolated from Japanese honey, and their potential for conferring macrolide and lincosamide resistance in the American foulbrood pathogen Paenibacillus larvae.</title>
        <authorList>
            <person name="Okamoto M."/>
            <person name="Kumagai M."/>
            <person name="Kanamori H."/>
            <person name="Takamatsu D."/>
        </authorList>
    </citation>
    <scope>NUCLEOTIDE SEQUENCE</scope>
    <source>
        <strain evidence="8">J2TS6</strain>
    </source>
</reference>
<dbReference type="InterPro" id="IPR036271">
    <property type="entry name" value="Tet_transcr_reg_TetR-rel_C_sf"/>
</dbReference>
<dbReference type="GO" id="GO:0000976">
    <property type="term" value="F:transcription cis-regulatory region binding"/>
    <property type="evidence" value="ECO:0007669"/>
    <property type="project" value="TreeGrafter"/>
</dbReference>